<dbReference type="EMBL" id="CP039690">
    <property type="protein sequence ID" value="QCI66397.1"/>
    <property type="molecule type" value="Genomic_DNA"/>
</dbReference>
<dbReference type="PANTHER" id="PTHR45953">
    <property type="entry name" value="IDURONATE 2-SULFATASE"/>
    <property type="match status" value="1"/>
</dbReference>
<dbReference type="RefSeq" id="WP_136961840.1">
    <property type="nucleotide sequence ID" value="NZ_CP039690.1"/>
</dbReference>
<gene>
    <name evidence="5" type="ORF">E8M01_20525</name>
</gene>
<dbReference type="GO" id="GO:0008484">
    <property type="term" value="F:sulfuric ester hydrolase activity"/>
    <property type="evidence" value="ECO:0007669"/>
    <property type="project" value="TreeGrafter"/>
</dbReference>
<evidence type="ECO:0000256" key="2">
    <source>
        <dbReference type="ARBA" id="ARBA00022801"/>
    </source>
</evidence>
<dbReference type="GO" id="GO:0005737">
    <property type="term" value="C:cytoplasm"/>
    <property type="evidence" value="ECO:0007669"/>
    <property type="project" value="TreeGrafter"/>
</dbReference>
<feature type="domain" description="Sulfatase N-terminal" evidence="4">
    <location>
        <begin position="15"/>
        <end position="398"/>
    </location>
</feature>
<dbReference type="Proteomes" id="UP000298781">
    <property type="component" value="Chromosome"/>
</dbReference>
<reference evidence="5 6" key="1">
    <citation type="submission" date="2019-04" db="EMBL/GenBank/DDBJ databases">
        <title>Phreatobacter aquaticus sp. nov.</title>
        <authorList>
            <person name="Choi A."/>
        </authorList>
    </citation>
    <scope>NUCLEOTIDE SEQUENCE [LARGE SCALE GENOMIC DNA]</scope>
    <source>
        <strain evidence="5 6">KCTC 52518</strain>
    </source>
</reference>
<dbReference type="CDD" id="cd16028">
    <property type="entry name" value="PMH"/>
    <property type="match status" value="1"/>
</dbReference>
<dbReference type="KEGG" id="pstg:E8M01_20525"/>
<evidence type="ECO:0000259" key="4">
    <source>
        <dbReference type="Pfam" id="PF00884"/>
    </source>
</evidence>
<dbReference type="InterPro" id="IPR017850">
    <property type="entry name" value="Alkaline_phosphatase_core_sf"/>
</dbReference>
<name>A0A4D7BEQ0_9HYPH</name>
<dbReference type="Gene3D" id="3.40.720.10">
    <property type="entry name" value="Alkaline Phosphatase, subunit A"/>
    <property type="match status" value="1"/>
</dbReference>
<evidence type="ECO:0000313" key="5">
    <source>
        <dbReference type="EMBL" id="QCI66397.1"/>
    </source>
</evidence>
<dbReference type="PANTHER" id="PTHR45953:SF1">
    <property type="entry name" value="IDURONATE 2-SULFATASE"/>
    <property type="match status" value="1"/>
</dbReference>
<sequence>MTQSDPSKAQPPKPKNVLFIMCDQLRFDYLSCAGHPSLSTPNIDALASRGVRFNRAYVQSPVCGPSRMSFYTGRYMRSHGSNWNNFPLRVGEPTLGEHLKRLGVRNVLVGKTHMKADDEGMARLGIDPDSVIGVEAAQCGFEPYERDDGLHPTRPGAERPRYDGYLEAQGYPARNPWEDWANSGEGPDGEQQNGWLLAHGDKPARVPDEHSETPYMTRRAIDFMREAKADGRPWCLHLSYIKPHWPYIAPAPYHDMYSADDVQPAIRTDGEKQNPHPVYGAFMDMRVSRNFSREDVRRRVIPAYMGLIKQIDDQLGLLFRFLDDEGLSASTMIVFTADHGDYLGDHWLGEKDLFHEMSVKVPLIVVDPAPAADPTRGTVSEVLVEAIDLAATFIDYFGGQVPRHIVEGRSLMPHLLGQPVAGWRQFVISEYDYSMQDVRRTLGREPAECRLFMLFDGRFKYIHAPGFRPMLYDLASDPDEFRDLGDDPDFQAERARLRDWLLGWALTDHNRITMPDNRIEAYSPAAQLKSGILIGYWDEAELAAAKKGFGLD</sequence>
<dbReference type="GO" id="GO:0046872">
    <property type="term" value="F:metal ion binding"/>
    <property type="evidence" value="ECO:0007669"/>
    <property type="project" value="UniProtKB-KW"/>
</dbReference>
<evidence type="ECO:0000256" key="3">
    <source>
        <dbReference type="SAM" id="MobiDB-lite"/>
    </source>
</evidence>
<dbReference type="SUPFAM" id="SSF53649">
    <property type="entry name" value="Alkaline phosphatase-like"/>
    <property type="match status" value="1"/>
</dbReference>
<keyword evidence="1" id="KW-0479">Metal-binding</keyword>
<dbReference type="Pfam" id="PF00884">
    <property type="entry name" value="Sulfatase"/>
    <property type="match status" value="1"/>
</dbReference>
<dbReference type="InterPro" id="IPR000917">
    <property type="entry name" value="Sulfatase_N"/>
</dbReference>
<evidence type="ECO:0000256" key="1">
    <source>
        <dbReference type="ARBA" id="ARBA00022723"/>
    </source>
</evidence>
<feature type="region of interest" description="Disordered" evidence="3">
    <location>
        <begin position="143"/>
        <end position="162"/>
    </location>
</feature>
<dbReference type="FunFam" id="3.40.720.10:FF:000062">
    <property type="entry name" value="Probable sulfatase"/>
    <property type="match status" value="1"/>
</dbReference>
<dbReference type="AlphaFoldDB" id="A0A4D7BEQ0"/>
<keyword evidence="2" id="KW-0378">Hydrolase</keyword>
<protein>
    <submittedName>
        <fullName evidence="5">Alkaline phosphatase family protein</fullName>
    </submittedName>
</protein>
<dbReference type="OrthoDB" id="9795675at2"/>
<accession>A0A4D7BEQ0</accession>
<proteinExistence type="predicted"/>
<organism evidence="5 6">
    <name type="scientific">Phreatobacter stygius</name>
    <dbReference type="NCBI Taxonomy" id="1940610"/>
    <lineage>
        <taxon>Bacteria</taxon>
        <taxon>Pseudomonadati</taxon>
        <taxon>Pseudomonadota</taxon>
        <taxon>Alphaproteobacteria</taxon>
        <taxon>Hyphomicrobiales</taxon>
        <taxon>Phreatobacteraceae</taxon>
        <taxon>Phreatobacter</taxon>
    </lineage>
</organism>
<evidence type="ECO:0000313" key="6">
    <source>
        <dbReference type="Proteomes" id="UP000298781"/>
    </source>
</evidence>
<keyword evidence="6" id="KW-1185">Reference proteome</keyword>